<proteinExistence type="predicted"/>
<dbReference type="RefSeq" id="WP_345221010.1">
    <property type="nucleotide sequence ID" value="NZ_BAABHA010000001.1"/>
</dbReference>
<evidence type="ECO:0000313" key="1">
    <source>
        <dbReference type="EMBL" id="GAA4373802.1"/>
    </source>
</evidence>
<keyword evidence="2" id="KW-1185">Reference proteome</keyword>
<protein>
    <submittedName>
        <fullName evidence="1">DUF2461 domain-containing protein</fullName>
    </submittedName>
</protein>
<gene>
    <name evidence="1" type="ORF">GCM10023186_04720</name>
</gene>
<comment type="caution">
    <text evidence="1">The sequence shown here is derived from an EMBL/GenBank/DDBJ whole genome shotgun (WGS) entry which is preliminary data.</text>
</comment>
<accession>A0ABP8IUX5</accession>
<sequence>MSELAVVLDFLRQLGANNSKPWMDAHRADYQRARGVSNRLVADLLQRAQAFEPDLASLSTSDVVYRINKNDRFQQSDEPYKRHMGAGLKRGGRHSPWAGYFVALEPGGETYVGAGRWLPEPAQLARIRQEIHYGPDAFHALRQDATLLQHFPTGLDRSNALKTAPKGYDRTDPDIEWLRLKSYFVWRSFPDAEVLRPDFTDRVVAAWRAAQPLVSYLNHAMQDHG</sequence>
<organism evidence="1 2">
    <name type="scientific">Hymenobacter koreensis</name>
    <dbReference type="NCBI Taxonomy" id="1084523"/>
    <lineage>
        <taxon>Bacteria</taxon>
        <taxon>Pseudomonadati</taxon>
        <taxon>Bacteroidota</taxon>
        <taxon>Cytophagia</taxon>
        <taxon>Cytophagales</taxon>
        <taxon>Hymenobacteraceae</taxon>
        <taxon>Hymenobacter</taxon>
    </lineage>
</organism>
<reference evidence="2" key="1">
    <citation type="journal article" date="2019" name="Int. J. Syst. Evol. Microbiol.">
        <title>The Global Catalogue of Microorganisms (GCM) 10K type strain sequencing project: providing services to taxonomists for standard genome sequencing and annotation.</title>
        <authorList>
            <consortium name="The Broad Institute Genomics Platform"/>
            <consortium name="The Broad Institute Genome Sequencing Center for Infectious Disease"/>
            <person name="Wu L."/>
            <person name="Ma J."/>
        </authorList>
    </citation>
    <scope>NUCLEOTIDE SEQUENCE [LARGE SCALE GENOMIC DNA]</scope>
    <source>
        <strain evidence="2">JCM 17924</strain>
    </source>
</reference>
<dbReference type="PANTHER" id="PTHR36452">
    <property type="entry name" value="CHROMOSOME 12, WHOLE GENOME SHOTGUN SEQUENCE"/>
    <property type="match status" value="1"/>
</dbReference>
<dbReference type="Proteomes" id="UP001500454">
    <property type="component" value="Unassembled WGS sequence"/>
</dbReference>
<dbReference type="InterPro" id="IPR012808">
    <property type="entry name" value="CHP02453"/>
</dbReference>
<dbReference type="PANTHER" id="PTHR36452:SF1">
    <property type="entry name" value="DUF2461 DOMAIN-CONTAINING PROTEIN"/>
    <property type="match status" value="1"/>
</dbReference>
<dbReference type="InterPro" id="IPR015996">
    <property type="entry name" value="UCP028451"/>
</dbReference>
<dbReference type="Pfam" id="PF09365">
    <property type="entry name" value="DUF2461"/>
    <property type="match status" value="1"/>
</dbReference>
<dbReference type="NCBIfam" id="TIGR02453">
    <property type="entry name" value="TIGR02453 family protein"/>
    <property type="match status" value="1"/>
</dbReference>
<dbReference type="PIRSF" id="PIRSF028451">
    <property type="entry name" value="UCP028451"/>
    <property type="match status" value="1"/>
</dbReference>
<dbReference type="EMBL" id="BAABHA010000001">
    <property type="protein sequence ID" value="GAA4373802.1"/>
    <property type="molecule type" value="Genomic_DNA"/>
</dbReference>
<evidence type="ECO:0000313" key="2">
    <source>
        <dbReference type="Proteomes" id="UP001500454"/>
    </source>
</evidence>
<name>A0ABP8IUX5_9BACT</name>